<evidence type="ECO:0000256" key="19">
    <source>
        <dbReference type="SAM" id="Phobius"/>
    </source>
</evidence>
<comment type="cofactor">
    <cofactor evidence="18">
        <name>Mg(2+)</name>
        <dbReference type="ChEBI" id="CHEBI:18420"/>
    </cofactor>
    <text evidence="18">Mn(2+), Zn(2+), Cd(2+) and Co(2+) support activity to lesser extents.</text>
</comment>
<keyword evidence="7 17" id="KW-0547">Nucleotide-binding</keyword>
<dbReference type="InterPro" id="IPR000829">
    <property type="entry name" value="DAGK"/>
</dbReference>
<evidence type="ECO:0000256" key="17">
    <source>
        <dbReference type="PIRSR" id="PIRSR600829-3"/>
    </source>
</evidence>
<evidence type="ECO:0000256" key="18">
    <source>
        <dbReference type="PIRSR" id="PIRSR600829-4"/>
    </source>
</evidence>
<evidence type="ECO:0000256" key="12">
    <source>
        <dbReference type="ARBA" id="ARBA00023136"/>
    </source>
</evidence>
<dbReference type="EMBL" id="ADKM02000135">
    <property type="protein sequence ID" value="EGC01072.1"/>
    <property type="molecule type" value="Genomic_DNA"/>
</dbReference>
<evidence type="ECO:0000256" key="15">
    <source>
        <dbReference type="PIRSR" id="PIRSR600829-1"/>
    </source>
</evidence>
<evidence type="ECO:0000313" key="21">
    <source>
        <dbReference type="Proteomes" id="UP000004259"/>
    </source>
</evidence>
<proteinExistence type="inferred from homology"/>
<evidence type="ECO:0000313" key="20">
    <source>
        <dbReference type="EMBL" id="EGC01072.1"/>
    </source>
</evidence>
<evidence type="ECO:0000256" key="10">
    <source>
        <dbReference type="ARBA" id="ARBA00022989"/>
    </source>
</evidence>
<dbReference type="eggNOG" id="COG0818">
    <property type="taxonomic scope" value="Bacteria"/>
</dbReference>
<feature type="active site" description="Proton acceptor" evidence="15">
    <location>
        <position position="69"/>
    </location>
</feature>
<evidence type="ECO:0000256" key="2">
    <source>
        <dbReference type="ARBA" id="ARBA00005967"/>
    </source>
</evidence>
<dbReference type="Pfam" id="PF01219">
    <property type="entry name" value="DAGK_prokar"/>
    <property type="match status" value="1"/>
</dbReference>
<dbReference type="PROSITE" id="PS01069">
    <property type="entry name" value="DAGK_PROKAR"/>
    <property type="match status" value="1"/>
</dbReference>
<dbReference type="GO" id="GO:0008654">
    <property type="term" value="P:phospholipid biosynthetic process"/>
    <property type="evidence" value="ECO:0007669"/>
    <property type="project" value="UniProtKB-KW"/>
</dbReference>
<evidence type="ECO:0000256" key="11">
    <source>
        <dbReference type="ARBA" id="ARBA00023098"/>
    </source>
</evidence>
<keyword evidence="9 17" id="KW-0067">ATP-binding</keyword>
<keyword evidence="5" id="KW-0808">Transferase</keyword>
<dbReference type="STRING" id="246199.CUS_5363"/>
<evidence type="ECO:0000256" key="9">
    <source>
        <dbReference type="ARBA" id="ARBA00022840"/>
    </source>
</evidence>
<sequence length="157" mass="16612">MSIKNSLKKFGKGFGYAFSGLWRCIRTQRNMRFHIGAAGAVAALAAICSVSRSEALALMLTVGGVLALETVNTAIEYTVDLACKGERSEKAGAAKDCAAGAVLVFCFGAVGVACAVFLTRINEIFAYFADKPAAVIAAAVYAALWFCWVFVCFNGEK</sequence>
<feature type="transmembrane region" description="Helical" evidence="19">
    <location>
        <begin position="58"/>
        <end position="79"/>
    </location>
</feature>
<dbReference type="GO" id="GO:0005886">
    <property type="term" value="C:plasma membrane"/>
    <property type="evidence" value="ECO:0007669"/>
    <property type="project" value="UniProtKB-SubCell"/>
</dbReference>
<feature type="transmembrane region" description="Helical" evidence="19">
    <location>
        <begin position="100"/>
        <end position="121"/>
    </location>
</feature>
<dbReference type="InterPro" id="IPR033717">
    <property type="entry name" value="UDPK"/>
</dbReference>
<dbReference type="AlphaFoldDB" id="E9SHZ8"/>
<evidence type="ECO:0000256" key="16">
    <source>
        <dbReference type="PIRSR" id="PIRSR600829-2"/>
    </source>
</evidence>
<comment type="subcellular location">
    <subcellularLocation>
        <location evidence="1">Cell membrane</location>
        <topology evidence="1">Multi-pass membrane protein</topology>
    </subcellularLocation>
</comment>
<keyword evidence="18" id="KW-0460">Magnesium</keyword>
<feature type="transmembrane region" description="Helical" evidence="19">
    <location>
        <begin position="33"/>
        <end position="52"/>
    </location>
</feature>
<keyword evidence="6 19" id="KW-0812">Transmembrane</keyword>
<reference evidence="20 21" key="1">
    <citation type="submission" date="2011-02" db="EMBL/GenBank/DDBJ databases">
        <authorList>
            <person name="Nelson K.E."/>
            <person name="Sutton G."/>
            <person name="Torralba M."/>
            <person name="Durkin S."/>
            <person name="Harkins D."/>
            <person name="Montgomery R."/>
            <person name="Ziemer C."/>
            <person name="Klaassens E."/>
            <person name="Ocuiv P."/>
            <person name="Morrison M."/>
        </authorList>
    </citation>
    <scope>NUCLEOTIDE SEQUENCE [LARGE SCALE GENOMIC DNA]</scope>
    <source>
        <strain evidence="20 21">8</strain>
    </source>
</reference>
<comment type="caution">
    <text evidence="20">The sequence shown here is derived from an EMBL/GenBank/DDBJ whole genome shotgun (WGS) entry which is preliminary data.</text>
</comment>
<feature type="binding site" evidence="16">
    <location>
        <position position="69"/>
    </location>
    <ligand>
        <name>substrate</name>
    </ligand>
</feature>
<organism evidence="20 21">
    <name type="scientific">Ruminococcus albus 8</name>
    <dbReference type="NCBI Taxonomy" id="246199"/>
    <lineage>
        <taxon>Bacteria</taxon>
        <taxon>Bacillati</taxon>
        <taxon>Bacillota</taxon>
        <taxon>Clostridia</taxon>
        <taxon>Eubacteriales</taxon>
        <taxon>Oscillospiraceae</taxon>
        <taxon>Ruminococcus</taxon>
    </lineage>
</organism>
<gene>
    <name evidence="20" type="ORF">CUS_5363</name>
</gene>
<keyword evidence="14" id="KW-1208">Phospholipid metabolism</keyword>
<keyword evidence="13" id="KW-0594">Phospholipid biosynthesis</keyword>
<name>E9SHZ8_RUMAL</name>
<evidence type="ECO:0000256" key="7">
    <source>
        <dbReference type="ARBA" id="ARBA00022741"/>
    </source>
</evidence>
<evidence type="ECO:0000256" key="1">
    <source>
        <dbReference type="ARBA" id="ARBA00004651"/>
    </source>
</evidence>
<comment type="similarity">
    <text evidence="2">Belongs to the bacterial diacylglycerol kinase family.</text>
</comment>
<evidence type="ECO:0000256" key="6">
    <source>
        <dbReference type="ARBA" id="ARBA00022692"/>
    </source>
</evidence>
<evidence type="ECO:0000256" key="5">
    <source>
        <dbReference type="ARBA" id="ARBA00022679"/>
    </source>
</evidence>
<keyword evidence="11" id="KW-0443">Lipid metabolism</keyword>
<dbReference type="GO" id="GO:0016301">
    <property type="term" value="F:kinase activity"/>
    <property type="evidence" value="ECO:0007669"/>
    <property type="project" value="UniProtKB-KW"/>
</dbReference>
<dbReference type="GO" id="GO:0005524">
    <property type="term" value="F:ATP binding"/>
    <property type="evidence" value="ECO:0007669"/>
    <property type="project" value="UniProtKB-KW"/>
</dbReference>
<feature type="binding site" evidence="18">
    <location>
        <position position="76"/>
    </location>
    <ligand>
        <name>a divalent metal cation</name>
        <dbReference type="ChEBI" id="CHEBI:60240"/>
    </ligand>
</feature>
<dbReference type="InterPro" id="IPR036945">
    <property type="entry name" value="DAGK_sf"/>
</dbReference>
<feature type="binding site" evidence="17">
    <location>
        <position position="76"/>
    </location>
    <ligand>
        <name>ATP</name>
        <dbReference type="ChEBI" id="CHEBI:30616"/>
    </ligand>
</feature>
<dbReference type="Proteomes" id="UP000004259">
    <property type="component" value="Unassembled WGS sequence"/>
</dbReference>
<dbReference type="CDD" id="cd14265">
    <property type="entry name" value="UDPK_IM_like"/>
    <property type="match status" value="1"/>
</dbReference>
<keyword evidence="8 20" id="KW-0418">Kinase</keyword>
<evidence type="ECO:0000256" key="8">
    <source>
        <dbReference type="ARBA" id="ARBA00022777"/>
    </source>
</evidence>
<accession>E9SHZ8</accession>
<feature type="transmembrane region" description="Helical" evidence="19">
    <location>
        <begin position="133"/>
        <end position="153"/>
    </location>
</feature>
<keyword evidence="12 19" id="KW-0472">Membrane</keyword>
<evidence type="ECO:0000256" key="14">
    <source>
        <dbReference type="ARBA" id="ARBA00023264"/>
    </source>
</evidence>
<keyword evidence="4" id="KW-0444">Lipid biosynthesis</keyword>
<dbReference type="PANTHER" id="PTHR34299:SF1">
    <property type="entry name" value="DIACYLGLYCEROL KINASE"/>
    <property type="match status" value="1"/>
</dbReference>
<keyword evidence="21" id="KW-1185">Reference proteome</keyword>
<feature type="binding site" evidence="17">
    <location>
        <begin position="95"/>
        <end position="96"/>
    </location>
    <ligand>
        <name>ATP</name>
        <dbReference type="ChEBI" id="CHEBI:30616"/>
    </ligand>
</feature>
<keyword evidence="10 19" id="KW-1133">Transmembrane helix</keyword>
<dbReference type="RefSeq" id="WP_002853539.1">
    <property type="nucleotide sequence ID" value="NZ_ADKM02000135.1"/>
</dbReference>
<dbReference type="GO" id="GO:0046872">
    <property type="term" value="F:metal ion binding"/>
    <property type="evidence" value="ECO:0007669"/>
    <property type="project" value="UniProtKB-KW"/>
</dbReference>
<keyword evidence="18" id="KW-0479">Metal-binding</keyword>
<evidence type="ECO:0000256" key="13">
    <source>
        <dbReference type="ARBA" id="ARBA00023209"/>
    </source>
</evidence>
<dbReference type="Gene3D" id="1.10.287.3610">
    <property type="match status" value="1"/>
</dbReference>
<evidence type="ECO:0000256" key="3">
    <source>
        <dbReference type="ARBA" id="ARBA00022475"/>
    </source>
</evidence>
<keyword evidence="3" id="KW-1003">Cell membrane</keyword>
<protein>
    <submittedName>
        <fullName evidence="20">Putative undecaprenol kinase</fullName>
    </submittedName>
</protein>
<dbReference type="PANTHER" id="PTHR34299">
    <property type="entry name" value="DIACYLGLYCEROL KINASE"/>
    <property type="match status" value="1"/>
</dbReference>
<feature type="binding site" evidence="17">
    <location>
        <position position="16"/>
    </location>
    <ligand>
        <name>ATP</name>
        <dbReference type="ChEBI" id="CHEBI:30616"/>
    </ligand>
</feature>
<evidence type="ECO:0000256" key="4">
    <source>
        <dbReference type="ARBA" id="ARBA00022516"/>
    </source>
</evidence>